<keyword evidence="3" id="KW-0206">Cytoskeleton</keyword>
<protein>
    <recommendedName>
        <fullName evidence="5">Katanin p80 subunit C-terminal domain-containing protein</fullName>
    </recommendedName>
</protein>
<feature type="region of interest" description="Disordered" evidence="4">
    <location>
        <begin position="93"/>
        <end position="144"/>
    </location>
</feature>
<evidence type="ECO:0000256" key="1">
    <source>
        <dbReference type="ARBA" id="ARBA00004245"/>
    </source>
</evidence>
<proteinExistence type="predicted"/>
<name>A0AAW1TLH5_9CUCU</name>
<dbReference type="EMBL" id="JARQZJ010000001">
    <property type="protein sequence ID" value="KAK9869415.1"/>
    <property type="molecule type" value="Genomic_DNA"/>
</dbReference>
<dbReference type="InterPro" id="IPR028021">
    <property type="entry name" value="Katanin_C-terminal"/>
</dbReference>
<dbReference type="PANTHER" id="PTHR19845">
    <property type="entry name" value="KATANIN P80 SUBUNIT"/>
    <property type="match status" value="1"/>
</dbReference>
<evidence type="ECO:0000256" key="2">
    <source>
        <dbReference type="ARBA" id="ARBA00022490"/>
    </source>
</evidence>
<dbReference type="GO" id="GO:0007019">
    <property type="term" value="P:microtubule depolymerization"/>
    <property type="evidence" value="ECO:0007669"/>
    <property type="project" value="TreeGrafter"/>
</dbReference>
<comment type="caution">
    <text evidence="6">The sequence shown here is derived from an EMBL/GenBank/DDBJ whole genome shotgun (WGS) entry which is preliminary data.</text>
</comment>
<accession>A0AAW1TLH5</accession>
<feature type="domain" description="Katanin p80 subunit C-terminal" evidence="5">
    <location>
        <begin position="213"/>
        <end position="372"/>
    </location>
</feature>
<evidence type="ECO:0000259" key="5">
    <source>
        <dbReference type="Pfam" id="PF13925"/>
    </source>
</evidence>
<dbReference type="GO" id="GO:0008017">
    <property type="term" value="F:microtubule binding"/>
    <property type="evidence" value="ECO:0007669"/>
    <property type="project" value="InterPro"/>
</dbReference>
<feature type="region of interest" description="Disordered" evidence="4">
    <location>
        <begin position="14"/>
        <end position="33"/>
    </location>
</feature>
<organism evidence="6 7">
    <name type="scientific">Henosepilachna vigintioctopunctata</name>
    <dbReference type="NCBI Taxonomy" id="420089"/>
    <lineage>
        <taxon>Eukaryota</taxon>
        <taxon>Metazoa</taxon>
        <taxon>Ecdysozoa</taxon>
        <taxon>Arthropoda</taxon>
        <taxon>Hexapoda</taxon>
        <taxon>Insecta</taxon>
        <taxon>Pterygota</taxon>
        <taxon>Neoptera</taxon>
        <taxon>Endopterygota</taxon>
        <taxon>Coleoptera</taxon>
        <taxon>Polyphaga</taxon>
        <taxon>Cucujiformia</taxon>
        <taxon>Coccinelloidea</taxon>
        <taxon>Coccinellidae</taxon>
        <taxon>Epilachninae</taxon>
        <taxon>Epilachnini</taxon>
        <taxon>Henosepilachna</taxon>
    </lineage>
</organism>
<gene>
    <name evidence="6" type="ORF">WA026_003170</name>
</gene>
<dbReference type="PANTHER" id="PTHR19845:SF0">
    <property type="entry name" value="KATANIN P80 WD40 REPEAT-CONTAINING SUBUNIT B1"/>
    <property type="match status" value="1"/>
</dbReference>
<feature type="compositionally biased region" description="Polar residues" evidence="4">
    <location>
        <begin position="93"/>
        <end position="135"/>
    </location>
</feature>
<evidence type="ECO:0000313" key="7">
    <source>
        <dbReference type="Proteomes" id="UP001431783"/>
    </source>
</evidence>
<comment type="subcellular location">
    <subcellularLocation>
        <location evidence="1">Cytoplasm</location>
        <location evidence="1">Cytoskeleton</location>
    </subcellularLocation>
</comment>
<reference evidence="6 7" key="1">
    <citation type="submission" date="2023-03" db="EMBL/GenBank/DDBJ databases">
        <title>Genome insight into feeding habits of ladybird beetles.</title>
        <authorList>
            <person name="Li H.-S."/>
            <person name="Huang Y.-H."/>
            <person name="Pang H."/>
        </authorList>
    </citation>
    <scope>NUCLEOTIDE SEQUENCE [LARGE SCALE GENOMIC DNA]</scope>
    <source>
        <strain evidence="6">SYSU_2023b</strain>
        <tissue evidence="6">Whole body</tissue>
    </source>
</reference>
<keyword evidence="2" id="KW-0963">Cytoplasm</keyword>
<evidence type="ECO:0000313" key="6">
    <source>
        <dbReference type="EMBL" id="KAK9869415.1"/>
    </source>
</evidence>
<dbReference type="Pfam" id="PF13925">
    <property type="entry name" value="Katanin_con80"/>
    <property type="match status" value="1"/>
</dbReference>
<evidence type="ECO:0000256" key="3">
    <source>
        <dbReference type="ARBA" id="ARBA00023212"/>
    </source>
</evidence>
<dbReference type="Proteomes" id="UP001431783">
    <property type="component" value="Unassembled WGS sequence"/>
</dbReference>
<keyword evidence="7" id="KW-1185">Reference proteome</keyword>
<dbReference type="AlphaFoldDB" id="A0AAW1TLH5"/>
<dbReference type="GO" id="GO:0008352">
    <property type="term" value="C:katanin complex"/>
    <property type="evidence" value="ECO:0007669"/>
    <property type="project" value="TreeGrafter"/>
</dbReference>
<evidence type="ECO:0000256" key="4">
    <source>
        <dbReference type="SAM" id="MobiDB-lite"/>
    </source>
</evidence>
<sequence length="377" mass="42287">MMDSFEALSLDNSINNYRNTHPSPPTQYSRSKSNLDQIYDNNRTSKTQGERDNFLPDIHKSKLIVQKPKANLQRQMSQDEKVSPKNSFNIRQSASDANLCKNNNNMQSAKTTTRRNSFSKPRNATKIPNINSARTVPSDAKRNSLISSTPDIYASSNFSPNDSLQENDIVPGPLDKPVGLDIDDFLPKNQQVLGYRQQLPDMSEAEVLGVILRGHERMNSVIATRQRSLNLVLAQFKSKDIKAAVEMAIAMDDLAVLVDILGVFNEKYTIWNLDLCVCVLPKMQDLLQSKFESYILMGCSTLKLILRHFGPVIKNNMQSPTSSLGVDIPREERYQKSVKCHEVLLSLRPLIAKKQSAPGSVGAAVKEVNTLMQNMFD</sequence>